<dbReference type="RefSeq" id="WP_357401167.1">
    <property type="nucleotide sequence ID" value="NZ_JBEYCD010000002.1"/>
</dbReference>
<evidence type="ECO:0000256" key="1">
    <source>
        <dbReference type="ARBA" id="ARBA00022729"/>
    </source>
</evidence>
<evidence type="ECO:0000256" key="2">
    <source>
        <dbReference type="ARBA" id="ARBA00093774"/>
    </source>
</evidence>
<feature type="signal peptide" evidence="4">
    <location>
        <begin position="1"/>
        <end position="26"/>
    </location>
</feature>
<dbReference type="InterPro" id="IPR058644">
    <property type="entry name" value="Mtb12-like_C"/>
</dbReference>
<evidence type="ECO:0000313" key="6">
    <source>
        <dbReference type="EMBL" id="MFI2474186.1"/>
    </source>
</evidence>
<evidence type="ECO:0000256" key="4">
    <source>
        <dbReference type="SAM" id="SignalP"/>
    </source>
</evidence>
<reference evidence="6 7" key="1">
    <citation type="submission" date="2024-10" db="EMBL/GenBank/DDBJ databases">
        <title>The Natural Products Discovery Center: Release of the First 8490 Sequenced Strains for Exploring Actinobacteria Biosynthetic Diversity.</title>
        <authorList>
            <person name="Kalkreuter E."/>
            <person name="Kautsar S.A."/>
            <person name="Yang D."/>
            <person name="Bader C.D."/>
            <person name="Teijaro C.N."/>
            <person name="Fluegel L."/>
            <person name="Davis C.M."/>
            <person name="Simpson J.R."/>
            <person name="Lauterbach L."/>
            <person name="Steele A.D."/>
            <person name="Gui C."/>
            <person name="Meng S."/>
            <person name="Li G."/>
            <person name="Viehrig K."/>
            <person name="Ye F."/>
            <person name="Su P."/>
            <person name="Kiefer A.F."/>
            <person name="Nichols A."/>
            <person name="Cepeda A.J."/>
            <person name="Yan W."/>
            <person name="Fan B."/>
            <person name="Jiang Y."/>
            <person name="Adhikari A."/>
            <person name="Zheng C.-J."/>
            <person name="Schuster L."/>
            <person name="Cowan T.M."/>
            <person name="Smanski M.J."/>
            <person name="Chevrette M.G."/>
            <person name="De Carvalho L.P.S."/>
            <person name="Shen B."/>
        </authorList>
    </citation>
    <scope>NUCLEOTIDE SEQUENCE [LARGE SCALE GENOMIC DNA]</scope>
    <source>
        <strain evidence="6 7">NPDC019275</strain>
    </source>
</reference>
<organism evidence="6 7">
    <name type="scientific">Nocardia xishanensis</name>
    <dbReference type="NCBI Taxonomy" id="238964"/>
    <lineage>
        <taxon>Bacteria</taxon>
        <taxon>Bacillati</taxon>
        <taxon>Actinomycetota</taxon>
        <taxon>Actinomycetes</taxon>
        <taxon>Mycobacteriales</taxon>
        <taxon>Nocardiaceae</taxon>
        <taxon>Nocardia</taxon>
    </lineage>
</organism>
<comment type="caution">
    <text evidence="6">The sequence shown here is derived from an EMBL/GenBank/DDBJ whole genome shotgun (WGS) entry which is preliminary data.</text>
</comment>
<dbReference type="EMBL" id="JBIRYO010000006">
    <property type="protein sequence ID" value="MFI2474186.1"/>
    <property type="molecule type" value="Genomic_DNA"/>
</dbReference>
<feature type="region of interest" description="Disordered" evidence="3">
    <location>
        <begin position="30"/>
        <end position="60"/>
    </location>
</feature>
<evidence type="ECO:0000256" key="3">
    <source>
        <dbReference type="SAM" id="MobiDB-lite"/>
    </source>
</evidence>
<name>A0ABW7WZA3_9NOCA</name>
<dbReference type="Proteomes" id="UP001611415">
    <property type="component" value="Unassembled WGS sequence"/>
</dbReference>
<keyword evidence="7" id="KW-1185">Reference proteome</keyword>
<feature type="domain" description="Low molecular weight antigen MTB12-like C-terminal" evidence="5">
    <location>
        <begin position="53"/>
        <end position="164"/>
    </location>
</feature>
<proteinExistence type="inferred from homology"/>
<accession>A0ABW7WZA3</accession>
<comment type="similarity">
    <text evidence="2">Belongs to the MTB12 family.</text>
</comment>
<protein>
    <recommendedName>
        <fullName evidence="5">Low molecular weight antigen MTB12-like C-terminal domain-containing protein</fullName>
    </recommendedName>
</protein>
<dbReference type="Pfam" id="PF26580">
    <property type="entry name" value="Mtb12_C"/>
    <property type="match status" value="1"/>
</dbReference>
<feature type="chain" id="PRO_5046834836" description="Low molecular weight antigen MTB12-like C-terminal domain-containing protein" evidence="4">
    <location>
        <begin position="27"/>
        <end position="168"/>
    </location>
</feature>
<evidence type="ECO:0000313" key="7">
    <source>
        <dbReference type="Proteomes" id="UP001611415"/>
    </source>
</evidence>
<feature type="compositionally biased region" description="Basic and acidic residues" evidence="3">
    <location>
        <begin position="30"/>
        <end position="40"/>
    </location>
</feature>
<evidence type="ECO:0000259" key="5">
    <source>
        <dbReference type="Pfam" id="PF26580"/>
    </source>
</evidence>
<sequence length="168" mass="17483">MQRHKAIRGRLASVALAAIMTAIVPACGGSDHDAKTDVRHTSTKPAADQSPLPLPGPGDLNAGLMLALDPNTPREQKIGAVQGADVDPDLIDKMTQAGAANNVTMTITKVEYVGAGVMQASATLTLNGKPVEGQAQIPFVAESGRWKLQKAWACQMLANAQLTSSACQ</sequence>
<keyword evidence="1 4" id="KW-0732">Signal</keyword>
<gene>
    <name evidence="6" type="ORF">ACH49W_12490</name>
</gene>